<dbReference type="AlphaFoldDB" id="A0A370BJC8"/>
<reference evidence="2 3" key="1">
    <citation type="submission" date="2018-07" db="EMBL/GenBank/DDBJ databases">
        <title>Section-level genome sequencing of Aspergillus section Nigri to investigate inter- and intra-species variation.</title>
        <authorList>
            <consortium name="DOE Joint Genome Institute"/>
            <person name="Vesth T.C."/>
            <person name="Nybo J.L."/>
            <person name="Theobald S."/>
            <person name="Frisvad J.C."/>
            <person name="Larsen T.O."/>
            <person name="Nielsen K.F."/>
            <person name="Hoof J.B."/>
            <person name="Brandl J."/>
            <person name="Salamov A."/>
            <person name="Riley R."/>
            <person name="Gladden J.M."/>
            <person name="Phatale P."/>
            <person name="Nielsen M.T."/>
            <person name="Lyhne E.K."/>
            <person name="Kogle M.E."/>
            <person name="Strasser K."/>
            <person name="McDonnell E."/>
            <person name="Barry K."/>
            <person name="Clum A."/>
            <person name="Chen C."/>
            <person name="Nolan M."/>
            <person name="Sandor L."/>
            <person name="Kuo A."/>
            <person name="Lipzen A."/>
            <person name="Hainaut M."/>
            <person name="Drula E."/>
            <person name="Tsang A."/>
            <person name="Magnuson J.K."/>
            <person name="Henrissat B."/>
            <person name="Wiebenga A."/>
            <person name="Simmons B.A."/>
            <person name="Makela M.R."/>
            <person name="De vries R.P."/>
            <person name="Grigoriev I.V."/>
            <person name="Mortensen U.H."/>
            <person name="Baker S.E."/>
            <person name="Andersen M.R."/>
        </authorList>
    </citation>
    <scope>NUCLEOTIDE SEQUENCE [LARGE SCALE GENOMIC DNA]</scope>
    <source>
        <strain evidence="2 3">ATCC 13496</strain>
    </source>
</reference>
<evidence type="ECO:0000313" key="3">
    <source>
        <dbReference type="Proteomes" id="UP000253845"/>
    </source>
</evidence>
<evidence type="ECO:0000256" key="1">
    <source>
        <dbReference type="SAM" id="MobiDB-lite"/>
    </source>
</evidence>
<accession>A0A370BJC8</accession>
<protein>
    <submittedName>
        <fullName evidence="2">Uncharacterized protein</fullName>
    </submittedName>
</protein>
<gene>
    <name evidence="2" type="ORF">M747DRAFT_129787</name>
</gene>
<sequence length="163" mass="17185">MELRGGFGRIGDKSRDHALPVASVGGGEDSGVPRFTTIDCYCLQMRPERKVINNGSSAGLITNQDYSSLRPCVGGCASAYIRTYSYSGDMQIPEGAGREGREKVSCKTSPPCDITTGSLQSTRSQAGRSGKASWEHSSPHGGGQEGRGEGDSIILPPPFTVSK</sequence>
<dbReference type="Proteomes" id="UP000253845">
    <property type="component" value="Unassembled WGS sequence"/>
</dbReference>
<feature type="compositionally biased region" description="Polar residues" evidence="1">
    <location>
        <begin position="115"/>
        <end position="127"/>
    </location>
</feature>
<feature type="region of interest" description="Disordered" evidence="1">
    <location>
        <begin position="90"/>
        <end position="163"/>
    </location>
</feature>
<name>A0A370BJC8_ASPNG</name>
<feature type="compositionally biased region" description="Basic and acidic residues" evidence="1">
    <location>
        <begin position="96"/>
        <end position="105"/>
    </location>
</feature>
<dbReference type="VEuPathDB" id="FungiDB:M747DRAFT_129787"/>
<dbReference type="EMBL" id="KZ851946">
    <property type="protein sequence ID" value="RDH15693.1"/>
    <property type="molecule type" value="Genomic_DNA"/>
</dbReference>
<organism evidence="2 3">
    <name type="scientific">Aspergillus niger ATCC 13496</name>
    <dbReference type="NCBI Taxonomy" id="1353008"/>
    <lineage>
        <taxon>Eukaryota</taxon>
        <taxon>Fungi</taxon>
        <taxon>Dikarya</taxon>
        <taxon>Ascomycota</taxon>
        <taxon>Pezizomycotina</taxon>
        <taxon>Eurotiomycetes</taxon>
        <taxon>Eurotiomycetidae</taxon>
        <taxon>Eurotiales</taxon>
        <taxon>Aspergillaceae</taxon>
        <taxon>Aspergillus</taxon>
        <taxon>Aspergillus subgen. Circumdati</taxon>
    </lineage>
</organism>
<proteinExistence type="predicted"/>
<evidence type="ECO:0000313" key="2">
    <source>
        <dbReference type="EMBL" id="RDH15693.1"/>
    </source>
</evidence>